<accession>A0ABN6UG11</accession>
<keyword evidence="3" id="KW-1185">Reference proteome</keyword>
<gene>
    <name evidence="2" type="ORF">LA521A_04480</name>
</gene>
<dbReference type="RefSeq" id="WP_281780766.1">
    <property type="nucleotide sequence ID" value="NZ_AP027041.1"/>
</dbReference>
<organism evidence="2 3">
    <name type="scientific">Lysobacter auxotrophicus</name>
    <dbReference type="NCBI Taxonomy" id="2992573"/>
    <lineage>
        <taxon>Bacteria</taxon>
        <taxon>Pseudomonadati</taxon>
        <taxon>Pseudomonadota</taxon>
        <taxon>Gammaproteobacteria</taxon>
        <taxon>Lysobacterales</taxon>
        <taxon>Lysobacteraceae</taxon>
        <taxon>Lysobacter</taxon>
    </lineage>
</organism>
<feature type="transmembrane region" description="Helical" evidence="1">
    <location>
        <begin position="6"/>
        <end position="29"/>
    </location>
</feature>
<keyword evidence="1" id="KW-1133">Transmembrane helix</keyword>
<evidence type="ECO:0000256" key="1">
    <source>
        <dbReference type="SAM" id="Phobius"/>
    </source>
</evidence>
<protein>
    <submittedName>
        <fullName evidence="2">Uncharacterized protein</fullName>
    </submittedName>
</protein>
<dbReference type="Proteomes" id="UP001317822">
    <property type="component" value="Chromosome"/>
</dbReference>
<evidence type="ECO:0000313" key="3">
    <source>
        <dbReference type="Proteomes" id="UP001317822"/>
    </source>
</evidence>
<sequence>MQGSRWDAALAAGVAFAATTGMFVGLAMLMRPGIVPIPLSHSAIDVVWITPARAPPPMQPRPVSPNPARIATRAQAAREPSLPERALPGVDARPEPARPLSAIYLDQVRDIAQPAISTSDPLADRRTRLPGEGDGRFRMREPTTVASVVNGIGRMFGGRDPDEPCRENRRNIGELALDGDSEALRQQLDYEHRLCRP</sequence>
<evidence type="ECO:0000313" key="2">
    <source>
        <dbReference type="EMBL" id="BDU15247.1"/>
    </source>
</evidence>
<keyword evidence="1" id="KW-0812">Transmembrane</keyword>
<dbReference type="EMBL" id="AP027041">
    <property type="protein sequence ID" value="BDU15247.1"/>
    <property type="molecule type" value="Genomic_DNA"/>
</dbReference>
<proteinExistence type="predicted"/>
<name>A0ABN6UG11_9GAMM</name>
<keyword evidence="1" id="KW-0472">Membrane</keyword>
<reference evidence="2 3" key="1">
    <citation type="journal article" date="2023" name="Int. J. Syst. Evol. Microbiol.">
        <title>Physiological and genomic analyses of cobalamin (vitamin B12)-auxotrophy of Lysobacter auxotrophicus sp. nov., a methionine-auxotrophic chitinolytic bacterium isolated from chitin-treated soil.</title>
        <authorList>
            <person name="Saito A."/>
            <person name="Dohra H."/>
            <person name="Hamada M."/>
            <person name="Moriuchi R."/>
            <person name="Kotsuchibashi Y."/>
            <person name="Mori K."/>
        </authorList>
    </citation>
    <scope>NUCLEOTIDE SEQUENCE [LARGE SCALE GENOMIC DNA]</scope>
    <source>
        <strain evidence="2 3">5-21a</strain>
    </source>
</reference>